<dbReference type="InterPro" id="IPR051360">
    <property type="entry name" value="Neuronal_Pentraxin_Related"/>
</dbReference>
<evidence type="ECO:0000313" key="14">
    <source>
        <dbReference type="Proteomes" id="UP000756387"/>
    </source>
</evidence>
<dbReference type="InterPro" id="IPR001733">
    <property type="entry name" value="Peptidase_S26B"/>
</dbReference>
<comment type="subcellular location">
    <subcellularLocation>
        <location evidence="2">Membrane</location>
    </subcellularLocation>
</comment>
<evidence type="ECO:0000256" key="3">
    <source>
        <dbReference type="ARBA" id="ARBA00022692"/>
    </source>
</evidence>
<dbReference type="RefSeq" id="WP_193638173.1">
    <property type="nucleotide sequence ID" value="NZ_JADCSA010000007.1"/>
</dbReference>
<dbReference type="InterPro" id="IPR001791">
    <property type="entry name" value="Laminin_G"/>
</dbReference>
<comment type="cofactor">
    <cofactor evidence="1">
        <name>Ca(2+)</name>
        <dbReference type="ChEBI" id="CHEBI:29108"/>
    </cofactor>
</comment>
<dbReference type="InterPro" id="IPR036286">
    <property type="entry name" value="LexA/Signal_pep-like_sf"/>
</dbReference>
<reference evidence="13 14" key="1">
    <citation type="submission" date="2020-10" db="EMBL/GenBank/DDBJ databases">
        <title>Nocardioides sp. isolated from sludge.</title>
        <authorList>
            <person name="Zhang X."/>
        </authorList>
    </citation>
    <scope>NUCLEOTIDE SEQUENCE [LARGE SCALE GENOMIC DNA]</scope>
    <source>
        <strain evidence="13 14">Y6</strain>
    </source>
</reference>
<evidence type="ECO:0000256" key="5">
    <source>
        <dbReference type="ARBA" id="ARBA00022729"/>
    </source>
</evidence>
<dbReference type="SUPFAM" id="SSF49899">
    <property type="entry name" value="Concanavalin A-like lectins/glucanases"/>
    <property type="match status" value="1"/>
</dbReference>
<feature type="transmembrane region" description="Helical" evidence="11">
    <location>
        <begin position="23"/>
        <end position="43"/>
    </location>
</feature>
<evidence type="ECO:0000256" key="8">
    <source>
        <dbReference type="ARBA" id="ARBA00023136"/>
    </source>
</evidence>
<dbReference type="InterPro" id="IPR019533">
    <property type="entry name" value="Peptidase_S26"/>
</dbReference>
<proteinExistence type="predicted"/>
<evidence type="ECO:0000256" key="4">
    <source>
        <dbReference type="ARBA" id="ARBA00022723"/>
    </source>
</evidence>
<dbReference type="Gene3D" id="2.60.120.200">
    <property type="match status" value="1"/>
</dbReference>
<dbReference type="PROSITE" id="PS50025">
    <property type="entry name" value="LAM_G_DOMAIN"/>
    <property type="match status" value="1"/>
</dbReference>
<dbReference type="SMART" id="SM00282">
    <property type="entry name" value="LamG"/>
    <property type="match status" value="1"/>
</dbReference>
<dbReference type="EMBL" id="JADCSA010000007">
    <property type="protein sequence ID" value="MBE7324850.1"/>
    <property type="molecule type" value="Genomic_DNA"/>
</dbReference>
<organism evidence="13 14">
    <name type="scientific">Nocardioides malaquae</name>
    <dbReference type="NCBI Taxonomy" id="2773426"/>
    <lineage>
        <taxon>Bacteria</taxon>
        <taxon>Bacillati</taxon>
        <taxon>Actinomycetota</taxon>
        <taxon>Actinomycetes</taxon>
        <taxon>Propionibacteriales</taxon>
        <taxon>Nocardioidaceae</taxon>
        <taxon>Nocardioides</taxon>
    </lineage>
</organism>
<accession>A0ABR9RTD5</accession>
<evidence type="ECO:0000256" key="7">
    <source>
        <dbReference type="ARBA" id="ARBA00022989"/>
    </source>
</evidence>
<keyword evidence="3 11" id="KW-0812">Transmembrane</keyword>
<evidence type="ECO:0000256" key="6">
    <source>
        <dbReference type="ARBA" id="ARBA00022837"/>
    </source>
</evidence>
<dbReference type="NCBIfam" id="TIGR02228">
    <property type="entry name" value="sigpep_I_arch"/>
    <property type="match status" value="1"/>
</dbReference>
<keyword evidence="14" id="KW-1185">Reference proteome</keyword>
<dbReference type="PANTHER" id="PTHR19277">
    <property type="entry name" value="PENTRAXIN"/>
    <property type="match status" value="1"/>
</dbReference>
<dbReference type="SUPFAM" id="SSF51306">
    <property type="entry name" value="LexA/Signal peptidase"/>
    <property type="match status" value="1"/>
</dbReference>
<name>A0ABR9RTD5_9ACTN</name>
<protein>
    <recommendedName>
        <fullName evidence="10">Signal peptidase I</fullName>
        <ecNumber evidence="10">3.4.21.89</ecNumber>
    </recommendedName>
</protein>
<dbReference type="InterPro" id="IPR006558">
    <property type="entry name" value="LamG-like"/>
</dbReference>
<evidence type="ECO:0000259" key="12">
    <source>
        <dbReference type="PROSITE" id="PS50025"/>
    </source>
</evidence>
<keyword evidence="8 11" id="KW-0472">Membrane</keyword>
<sequence>MALPSSQTTREWAVFTVVVGSRVYRAMLLTLVAIAAAPMLLGWHPYVIKSGSMEPSIAVGDVALGRPFAADEKIAVGRVYMFDDPSVAEERILVHRVVELRDDHTYTTAGDANGATDVTPITPDDVEARAILLVPYVGLPVTWLQTGRWVPLGIWLALTMAAFLLATRNVDGEPPKWTMRRLILDGLRRDTAAPGDGGTTTEGREGVLVRGGRSLAGLVAVCLVATTAFGTANAAFSGTTRNSGNTFTATSALLPYVAAVLADSPRGFWLLDETSGTTVRDYSQTYPNGPTSPSFQWGAPGALPRNPGTAMSFSGGRAILNNSAIGVPNAYSYELWFRTTSTSGGYLIGFENSTGANSGVADRTLLMTESGQLIVGEWLGLSRGTVTTPRSYNDGQWHQVVVTAAARSSFRQAVTIYVDGQQVASGSATAGGTLLISSGHWRIGEGNVDTNLFGTGTNVAFRGDLDAVSIYDRVLSAARVRAHWDAR</sequence>
<evidence type="ECO:0000256" key="11">
    <source>
        <dbReference type="SAM" id="Phobius"/>
    </source>
</evidence>
<keyword evidence="5" id="KW-0732">Signal</keyword>
<evidence type="ECO:0000256" key="1">
    <source>
        <dbReference type="ARBA" id="ARBA00001913"/>
    </source>
</evidence>
<evidence type="ECO:0000256" key="9">
    <source>
        <dbReference type="ARBA" id="ARBA00023157"/>
    </source>
</evidence>
<dbReference type="Pfam" id="PF13385">
    <property type="entry name" value="Laminin_G_3"/>
    <property type="match status" value="1"/>
</dbReference>
<dbReference type="PANTHER" id="PTHR19277:SF125">
    <property type="entry name" value="B6"/>
    <property type="match status" value="1"/>
</dbReference>
<gene>
    <name evidence="13" type="ORF">IEQ44_09300</name>
</gene>
<evidence type="ECO:0000256" key="10">
    <source>
        <dbReference type="NCBIfam" id="TIGR02228"/>
    </source>
</evidence>
<dbReference type="Proteomes" id="UP000756387">
    <property type="component" value="Unassembled WGS sequence"/>
</dbReference>
<evidence type="ECO:0000256" key="2">
    <source>
        <dbReference type="ARBA" id="ARBA00004370"/>
    </source>
</evidence>
<dbReference type="CDD" id="cd06530">
    <property type="entry name" value="S26_SPase_I"/>
    <property type="match status" value="1"/>
</dbReference>
<keyword evidence="7 11" id="KW-1133">Transmembrane helix</keyword>
<keyword evidence="4" id="KW-0479">Metal-binding</keyword>
<dbReference type="CDD" id="cd00110">
    <property type="entry name" value="LamG"/>
    <property type="match status" value="1"/>
</dbReference>
<keyword evidence="13" id="KW-0378">Hydrolase</keyword>
<feature type="domain" description="Laminin G" evidence="12">
    <location>
        <begin position="307"/>
        <end position="487"/>
    </location>
</feature>
<dbReference type="SMART" id="SM00560">
    <property type="entry name" value="LamGL"/>
    <property type="match status" value="1"/>
</dbReference>
<keyword evidence="9" id="KW-1015">Disulfide bond</keyword>
<dbReference type="GO" id="GO:0009003">
    <property type="term" value="F:signal peptidase activity"/>
    <property type="evidence" value="ECO:0007669"/>
    <property type="project" value="UniProtKB-EC"/>
</dbReference>
<keyword evidence="6" id="KW-0106">Calcium</keyword>
<dbReference type="Gene3D" id="2.10.109.10">
    <property type="entry name" value="Umud Fragment, subunit A"/>
    <property type="match status" value="1"/>
</dbReference>
<dbReference type="InterPro" id="IPR013320">
    <property type="entry name" value="ConA-like_dom_sf"/>
</dbReference>
<evidence type="ECO:0000313" key="13">
    <source>
        <dbReference type="EMBL" id="MBE7324850.1"/>
    </source>
</evidence>
<comment type="caution">
    <text evidence="13">The sequence shown here is derived from an EMBL/GenBank/DDBJ whole genome shotgun (WGS) entry which is preliminary data.</text>
</comment>
<dbReference type="EC" id="3.4.21.89" evidence="10"/>